<evidence type="ECO:0000313" key="2">
    <source>
        <dbReference type="Proteomes" id="UP000184436"/>
    </source>
</evidence>
<reference evidence="1 2" key="1">
    <citation type="submission" date="2016-11" db="EMBL/GenBank/DDBJ databases">
        <authorList>
            <person name="Jaros S."/>
            <person name="Januszkiewicz K."/>
            <person name="Wedrychowicz H."/>
        </authorList>
    </citation>
    <scope>NUCLEOTIDE SEQUENCE [LARGE SCALE GENOMIC DNA]</scope>
    <source>
        <strain evidence="1 2">DSM 26883</strain>
    </source>
</reference>
<protein>
    <submittedName>
        <fullName evidence="1">Uncharacterized protein</fullName>
    </submittedName>
</protein>
<organism evidence="1 2">
    <name type="scientific">Bacteroides faecichinchillae</name>
    <dbReference type="NCBI Taxonomy" id="871325"/>
    <lineage>
        <taxon>Bacteria</taxon>
        <taxon>Pseudomonadati</taxon>
        <taxon>Bacteroidota</taxon>
        <taxon>Bacteroidia</taxon>
        <taxon>Bacteroidales</taxon>
        <taxon>Bacteroidaceae</taxon>
        <taxon>Bacteroides</taxon>
    </lineage>
</organism>
<sequence>MSWSATTKSIIIPDMRIETIGKNRKKVNQYEDHYRREALRGT</sequence>
<dbReference type="AlphaFoldDB" id="A0A1M5B2F0"/>
<dbReference type="Proteomes" id="UP000184436">
    <property type="component" value="Unassembled WGS sequence"/>
</dbReference>
<gene>
    <name evidence="1" type="ORF">SAMN05444349_11729</name>
</gene>
<keyword evidence="2" id="KW-1185">Reference proteome</keyword>
<accession>A0A1M5B2F0</accession>
<proteinExistence type="predicted"/>
<dbReference type="EMBL" id="FQVD01000017">
    <property type="protein sequence ID" value="SHF36362.1"/>
    <property type="molecule type" value="Genomic_DNA"/>
</dbReference>
<evidence type="ECO:0000313" key="1">
    <source>
        <dbReference type="EMBL" id="SHF36362.1"/>
    </source>
</evidence>
<name>A0A1M5B2F0_9BACE</name>